<evidence type="ECO:0000256" key="1">
    <source>
        <dbReference type="ARBA" id="ARBA00000085"/>
    </source>
</evidence>
<evidence type="ECO:0000259" key="11">
    <source>
        <dbReference type="Pfam" id="PF07730"/>
    </source>
</evidence>
<dbReference type="Pfam" id="PF07730">
    <property type="entry name" value="HisKA_3"/>
    <property type="match status" value="1"/>
</dbReference>
<dbReference type="STRING" id="376686.Fjoh_2085"/>
<feature type="domain" description="Histidine kinase/HSP90-like ATPase" evidence="10">
    <location>
        <begin position="584"/>
        <end position="671"/>
    </location>
</feature>
<dbReference type="SMART" id="SM00028">
    <property type="entry name" value="TPR"/>
    <property type="match status" value="5"/>
</dbReference>
<keyword evidence="13" id="KW-1185">Reference proteome</keyword>
<dbReference type="HOGENOM" id="CLU_000445_106_0_10"/>
<protein>
    <recommendedName>
        <fullName evidence="2">histidine kinase</fullName>
        <ecNumber evidence="2">2.7.13.3</ecNumber>
    </recommendedName>
</protein>
<dbReference type="GO" id="GO:0005524">
    <property type="term" value="F:ATP binding"/>
    <property type="evidence" value="ECO:0007669"/>
    <property type="project" value="UniProtKB-KW"/>
</dbReference>
<dbReference type="InterPro" id="IPR036890">
    <property type="entry name" value="HATPase_C_sf"/>
</dbReference>
<accession>A5FI60</accession>
<evidence type="ECO:0000256" key="7">
    <source>
        <dbReference type="ARBA" id="ARBA00022840"/>
    </source>
</evidence>
<dbReference type="Pfam" id="PF02518">
    <property type="entry name" value="HATPase_c"/>
    <property type="match status" value="1"/>
</dbReference>
<dbReference type="Gene3D" id="1.20.5.1930">
    <property type="match status" value="1"/>
</dbReference>
<organism evidence="12 13">
    <name type="scientific">Flavobacterium johnsoniae (strain ATCC 17061 / DSM 2064 / JCM 8514 / BCRC 14874 / CCUG 350202 / NBRC 14942 / NCIMB 11054 / UW101)</name>
    <name type="common">Cytophaga johnsonae</name>
    <dbReference type="NCBI Taxonomy" id="376686"/>
    <lineage>
        <taxon>Bacteria</taxon>
        <taxon>Pseudomonadati</taxon>
        <taxon>Bacteroidota</taxon>
        <taxon>Flavobacteriia</taxon>
        <taxon>Flavobacteriales</taxon>
        <taxon>Flavobacteriaceae</taxon>
        <taxon>Flavobacterium</taxon>
    </lineage>
</organism>
<dbReference type="Gene3D" id="3.30.565.10">
    <property type="entry name" value="Histidine kinase-like ATPase, C-terminal domain"/>
    <property type="match status" value="1"/>
</dbReference>
<dbReference type="GO" id="GO:0000155">
    <property type="term" value="F:phosphorelay sensor kinase activity"/>
    <property type="evidence" value="ECO:0007669"/>
    <property type="project" value="InterPro"/>
</dbReference>
<dbReference type="Proteomes" id="UP000006694">
    <property type="component" value="Chromosome"/>
</dbReference>
<evidence type="ECO:0000313" key="12">
    <source>
        <dbReference type="EMBL" id="ABQ05115.1"/>
    </source>
</evidence>
<sequence length="680" mass="79251">MKSLKTICTLKILARKIFFLSLLILFFSCKKSDAVLFDSTHISSLEEYQKEEYLDSIVDLLKYKKNDSITRDLYLKAASEYYVINNLKKSLASSQKALDLSKRVNDTVRMAKAFYYAGDCYENSKKDSAYFFYLKAEKIYHKIHDYNNVGKMLFNKAYVLFYDGNYVECEIEVSKALQYLKKSSNHELIYSCNTLMGNCLEKLVDYNEALRYHNLALAELKKMKIDDEINSYNVSSIINICNLYDLKGEYSKSIEQLQKLLSKDLKKKWPRLYANVLSNLAYSKTKNGDYKNVEAMFSESLRIVDSIGVESDILYKKIYIGEYFLTQKDTAKSISNIKEANDLAIKLNSSNEILTSSKLLSKIDKKNGLYYTNYYIKVSDSINRVQRKAHDKYARIEYETSRIEDENKVLTKKNLFILIISFVLILLFLTILIFRYSKYKNKELQFLIKQKKANEEIYRLLIEQNEKINIARENEKTRIARELHDGIMNKIYSIRMNLGFFNSKTDPEIVEKRKSYILELQNVENEIRMISHELNQNPFFEANDFNTLLMNLIHNQVDITKTQFKYVVDDSIDWTAVQNIYKINLYRIVQESILNVNKYANAKNCQIKIQKVKSNSLKLSISDDGEGFDIKTSKTGIGINNMKDRTISLKGKFKIKSKTGKGTKIDITFNLDTIVIEALE</sequence>
<feature type="domain" description="Signal transduction histidine kinase subgroup 3 dimerisation and phosphoacceptor" evidence="11">
    <location>
        <begin position="475"/>
        <end position="515"/>
    </location>
</feature>
<dbReference type="PANTHER" id="PTHR24421:SF10">
    <property type="entry name" value="NITRATE_NITRITE SENSOR PROTEIN NARQ"/>
    <property type="match status" value="1"/>
</dbReference>
<dbReference type="PROSITE" id="PS51257">
    <property type="entry name" value="PROKAR_LIPOPROTEIN"/>
    <property type="match status" value="1"/>
</dbReference>
<dbReference type="EC" id="2.7.13.3" evidence="2"/>
<keyword evidence="9" id="KW-0472">Membrane</keyword>
<dbReference type="InterPro" id="IPR019734">
    <property type="entry name" value="TPR_rpt"/>
</dbReference>
<keyword evidence="9" id="KW-0812">Transmembrane</keyword>
<dbReference type="InterPro" id="IPR003594">
    <property type="entry name" value="HATPase_dom"/>
</dbReference>
<dbReference type="eggNOG" id="COG4585">
    <property type="taxonomic scope" value="Bacteria"/>
</dbReference>
<dbReference type="eggNOG" id="COG0457">
    <property type="taxonomic scope" value="Bacteria"/>
</dbReference>
<evidence type="ECO:0000256" key="2">
    <source>
        <dbReference type="ARBA" id="ARBA00012438"/>
    </source>
</evidence>
<proteinExistence type="predicted"/>
<evidence type="ECO:0000256" key="6">
    <source>
        <dbReference type="ARBA" id="ARBA00022777"/>
    </source>
</evidence>
<evidence type="ECO:0000256" key="5">
    <source>
        <dbReference type="ARBA" id="ARBA00022741"/>
    </source>
</evidence>
<evidence type="ECO:0000256" key="8">
    <source>
        <dbReference type="ARBA" id="ARBA00023012"/>
    </source>
</evidence>
<keyword evidence="9" id="KW-1133">Transmembrane helix</keyword>
<dbReference type="InterPro" id="IPR011712">
    <property type="entry name" value="Sig_transdc_His_kin_sub3_dim/P"/>
</dbReference>
<dbReference type="InterPro" id="IPR050482">
    <property type="entry name" value="Sensor_HK_TwoCompSys"/>
</dbReference>
<name>A5FI60_FLAJ1</name>
<evidence type="ECO:0000256" key="3">
    <source>
        <dbReference type="ARBA" id="ARBA00022553"/>
    </source>
</evidence>
<keyword evidence="7" id="KW-0067">ATP-binding</keyword>
<dbReference type="PANTHER" id="PTHR24421">
    <property type="entry name" value="NITRATE/NITRITE SENSOR PROTEIN NARX-RELATED"/>
    <property type="match status" value="1"/>
</dbReference>
<keyword evidence="8" id="KW-0902">Two-component regulatory system</keyword>
<keyword evidence="4" id="KW-0808">Transferase</keyword>
<dbReference type="GO" id="GO:0016020">
    <property type="term" value="C:membrane"/>
    <property type="evidence" value="ECO:0007669"/>
    <property type="project" value="InterPro"/>
</dbReference>
<keyword evidence="5" id="KW-0547">Nucleotide-binding</keyword>
<dbReference type="GO" id="GO:0046983">
    <property type="term" value="F:protein dimerization activity"/>
    <property type="evidence" value="ECO:0007669"/>
    <property type="project" value="InterPro"/>
</dbReference>
<comment type="catalytic activity">
    <reaction evidence="1">
        <text>ATP + protein L-histidine = ADP + protein N-phospho-L-histidine.</text>
        <dbReference type="EC" id="2.7.13.3"/>
    </reaction>
</comment>
<evidence type="ECO:0000313" key="13">
    <source>
        <dbReference type="Proteomes" id="UP000006694"/>
    </source>
</evidence>
<reference evidence="12 13" key="1">
    <citation type="journal article" date="2009" name="Appl. Environ. Microbiol.">
        <title>Novel features of the polysaccharide-digesting gliding bacterium Flavobacterium johnsoniae as revealed by genome sequence analysis.</title>
        <authorList>
            <person name="McBride M.J."/>
            <person name="Xie G."/>
            <person name="Martens E.C."/>
            <person name="Lapidus A."/>
            <person name="Henrissat B."/>
            <person name="Rhodes R.G."/>
            <person name="Goltsman E."/>
            <person name="Wang W."/>
            <person name="Xu J."/>
            <person name="Hunnicutt D.W."/>
            <person name="Staroscik A.M."/>
            <person name="Hoover T.R."/>
            <person name="Cheng Y.Q."/>
            <person name="Stein J.L."/>
        </authorList>
    </citation>
    <scope>NUCLEOTIDE SEQUENCE [LARGE SCALE GENOMIC DNA]</scope>
    <source>
        <strain evidence="13">ATCC 17061 / DSM 2064 / JCM 8514 / BCRC 14874 / CCUG 350202 / NBRC 14942 / NCIMB 11054 / UW101</strain>
    </source>
</reference>
<feature type="transmembrane region" description="Helical" evidence="9">
    <location>
        <begin position="415"/>
        <end position="434"/>
    </location>
</feature>
<dbReference type="Gene3D" id="1.25.40.10">
    <property type="entry name" value="Tetratricopeptide repeat domain"/>
    <property type="match status" value="1"/>
</dbReference>
<gene>
    <name evidence="12" type="ordered locus">Fjoh_2085</name>
</gene>
<evidence type="ECO:0000256" key="9">
    <source>
        <dbReference type="SAM" id="Phobius"/>
    </source>
</evidence>
<dbReference type="CDD" id="cd16917">
    <property type="entry name" value="HATPase_UhpB-NarQ-NarX-like"/>
    <property type="match status" value="1"/>
</dbReference>
<keyword evidence="6 12" id="KW-0418">Kinase</keyword>
<dbReference type="InterPro" id="IPR011990">
    <property type="entry name" value="TPR-like_helical_dom_sf"/>
</dbReference>
<evidence type="ECO:0000259" key="10">
    <source>
        <dbReference type="Pfam" id="PF02518"/>
    </source>
</evidence>
<dbReference type="EMBL" id="CP000685">
    <property type="protein sequence ID" value="ABQ05115.1"/>
    <property type="molecule type" value="Genomic_DNA"/>
</dbReference>
<dbReference type="SUPFAM" id="SSF55874">
    <property type="entry name" value="ATPase domain of HSP90 chaperone/DNA topoisomerase II/histidine kinase"/>
    <property type="match status" value="1"/>
</dbReference>
<keyword evidence="3" id="KW-0597">Phosphoprotein</keyword>
<dbReference type="SUPFAM" id="SSF48452">
    <property type="entry name" value="TPR-like"/>
    <property type="match status" value="2"/>
</dbReference>
<dbReference type="AlphaFoldDB" id="A5FI60"/>
<dbReference type="KEGG" id="fjo:Fjoh_2085"/>
<evidence type="ECO:0000256" key="4">
    <source>
        <dbReference type="ARBA" id="ARBA00022679"/>
    </source>
</evidence>